<evidence type="ECO:0000256" key="1">
    <source>
        <dbReference type="ARBA" id="ARBA00004141"/>
    </source>
</evidence>
<dbReference type="RefSeq" id="WP_301197909.1">
    <property type="nucleotide sequence ID" value="NZ_JAPDPI010000004.1"/>
</dbReference>
<comment type="caution">
    <text evidence="7">The sequence shown here is derived from an EMBL/GenBank/DDBJ whole genome shotgun (WGS) entry which is preliminary data.</text>
</comment>
<evidence type="ECO:0000313" key="7">
    <source>
        <dbReference type="EMBL" id="MCW3804689.1"/>
    </source>
</evidence>
<evidence type="ECO:0000256" key="3">
    <source>
        <dbReference type="ARBA" id="ARBA00022989"/>
    </source>
</evidence>
<dbReference type="Proteomes" id="UP001207408">
    <property type="component" value="Unassembled WGS sequence"/>
</dbReference>
<keyword evidence="8" id="KW-1185">Reference proteome</keyword>
<dbReference type="AlphaFoldDB" id="A0AAE3MBV0"/>
<feature type="transmembrane region" description="Helical" evidence="5">
    <location>
        <begin position="130"/>
        <end position="151"/>
    </location>
</feature>
<keyword evidence="2 5" id="KW-0812">Transmembrane</keyword>
<evidence type="ECO:0000259" key="6">
    <source>
        <dbReference type="PROSITE" id="PS50801"/>
    </source>
</evidence>
<dbReference type="Pfam" id="PF00916">
    <property type="entry name" value="Sulfate_transp"/>
    <property type="match status" value="1"/>
</dbReference>
<feature type="transmembrane region" description="Helical" evidence="5">
    <location>
        <begin position="343"/>
        <end position="363"/>
    </location>
</feature>
<dbReference type="PANTHER" id="PTHR43310:SF1">
    <property type="entry name" value="SULFATE TRANSPORTER YBAR-RELATED"/>
    <property type="match status" value="1"/>
</dbReference>
<protein>
    <submittedName>
        <fullName evidence="7">SulP family inorganic anion transporter</fullName>
    </submittedName>
</protein>
<dbReference type="InterPro" id="IPR011547">
    <property type="entry name" value="SLC26A/SulP_dom"/>
</dbReference>
<dbReference type="PANTHER" id="PTHR43310">
    <property type="entry name" value="SULFATE TRANSPORTER YBAR-RELATED"/>
    <property type="match status" value="1"/>
</dbReference>
<keyword evidence="3 5" id="KW-1133">Transmembrane helix</keyword>
<dbReference type="SUPFAM" id="SSF52091">
    <property type="entry name" value="SpoIIaa-like"/>
    <property type="match status" value="1"/>
</dbReference>
<feature type="transmembrane region" description="Helical" evidence="5">
    <location>
        <begin position="375"/>
        <end position="406"/>
    </location>
</feature>
<evidence type="ECO:0000313" key="8">
    <source>
        <dbReference type="Proteomes" id="UP001207408"/>
    </source>
</evidence>
<name>A0AAE3MBV0_9BACT</name>
<gene>
    <name evidence="7" type="ORF">OM074_03565</name>
</gene>
<dbReference type="PROSITE" id="PS50801">
    <property type="entry name" value="STAS"/>
    <property type="match status" value="1"/>
</dbReference>
<reference evidence="7" key="1">
    <citation type="submission" date="2022-10" db="EMBL/GenBank/DDBJ databases">
        <authorList>
            <person name="Yu W.X."/>
        </authorList>
    </citation>
    <scope>NUCLEOTIDE SEQUENCE</scope>
    <source>
        <strain evidence="7">D04</strain>
    </source>
</reference>
<dbReference type="InterPro" id="IPR036513">
    <property type="entry name" value="STAS_dom_sf"/>
</dbReference>
<dbReference type="Pfam" id="PF01740">
    <property type="entry name" value="STAS"/>
    <property type="match status" value="1"/>
</dbReference>
<feature type="transmembrane region" description="Helical" evidence="5">
    <location>
        <begin position="318"/>
        <end position="337"/>
    </location>
</feature>
<feature type="transmembrane region" description="Helical" evidence="5">
    <location>
        <begin position="163"/>
        <end position="180"/>
    </location>
</feature>
<dbReference type="CDD" id="cd07042">
    <property type="entry name" value="STAS_SulP_like_sulfate_transporter"/>
    <property type="match status" value="1"/>
</dbReference>
<sequence length="533" mass="56933">MKFTFSFIDKRQGSVKDDILSGLTVALALVPEAVAFAFVAGISPIIGLYGAFMMGLVTAVLGGRPGMISGATGALAVVMVNLVIEGNAMGPDGSMMGIQYLFATIILAGLIQMSAGMLKLGKFIRMVPQSVMMGFVNGLAIVIFTSQLGMFKINGVFLSGSKLYIMLGLVFLTMAIMYFLPKFSKKIPAALVGIIVVSLIVILGGIETETVRSFVISGGGTGIKAGLPTFNIPMIPLNFETLGFIAPYAFILAMIGLIESLMTLTLVDELTETRGSGNRECVAQGIANITNGFFGGMGGCAMIGQSIINIKSGGRGRLSGIVAAIALLMFILFGSAYIEMIPIAALVGVMFMVVIGTFAWSTFKIINKIPIADVIVIALVTILTVIFDLAIAVAAGVIVSALVFAWENAVKIRISSTMDEEHGVKHYIVHGPLFFAATATFSNSFDVKNDPKEVVISFEDSRIMDQSAIEAINKVAEKYQLVGTNVHLRYLSHDCVKLINRAEKICDVNILKDPDYHVAINDYRKKVEALKAN</sequence>
<organism evidence="7 8">
    <name type="scientific">Plebeiibacterium marinum</name>
    <dbReference type="NCBI Taxonomy" id="2992111"/>
    <lineage>
        <taxon>Bacteria</taxon>
        <taxon>Pseudomonadati</taxon>
        <taxon>Bacteroidota</taxon>
        <taxon>Bacteroidia</taxon>
        <taxon>Marinilabiliales</taxon>
        <taxon>Marinilabiliaceae</taxon>
        <taxon>Plebeiibacterium</taxon>
    </lineage>
</organism>
<evidence type="ECO:0000256" key="5">
    <source>
        <dbReference type="SAM" id="Phobius"/>
    </source>
</evidence>
<dbReference type="GO" id="GO:0016020">
    <property type="term" value="C:membrane"/>
    <property type="evidence" value="ECO:0007669"/>
    <property type="project" value="UniProtKB-SubCell"/>
</dbReference>
<feature type="transmembrane region" description="Helical" evidence="5">
    <location>
        <begin position="67"/>
        <end position="84"/>
    </location>
</feature>
<dbReference type="InterPro" id="IPR002645">
    <property type="entry name" value="STAS_dom"/>
</dbReference>
<keyword evidence="4 5" id="KW-0472">Membrane</keyword>
<dbReference type="EMBL" id="JAPDPI010000004">
    <property type="protein sequence ID" value="MCW3804689.1"/>
    <property type="molecule type" value="Genomic_DNA"/>
</dbReference>
<accession>A0AAE3MBV0</accession>
<evidence type="ECO:0000256" key="4">
    <source>
        <dbReference type="ARBA" id="ARBA00023136"/>
    </source>
</evidence>
<feature type="transmembrane region" description="Helical" evidence="5">
    <location>
        <begin position="187"/>
        <end position="206"/>
    </location>
</feature>
<comment type="subcellular location">
    <subcellularLocation>
        <location evidence="1">Membrane</location>
        <topology evidence="1">Multi-pass membrane protein</topology>
    </subcellularLocation>
</comment>
<proteinExistence type="predicted"/>
<evidence type="ECO:0000256" key="2">
    <source>
        <dbReference type="ARBA" id="ARBA00022692"/>
    </source>
</evidence>
<feature type="transmembrane region" description="Helical" evidence="5">
    <location>
        <begin position="96"/>
        <end position="118"/>
    </location>
</feature>
<dbReference type="Gene3D" id="3.30.750.24">
    <property type="entry name" value="STAS domain"/>
    <property type="match status" value="1"/>
</dbReference>
<dbReference type="InterPro" id="IPR052706">
    <property type="entry name" value="Membrane-Transporter-like"/>
</dbReference>
<feature type="transmembrane region" description="Helical" evidence="5">
    <location>
        <begin position="245"/>
        <end position="267"/>
    </location>
</feature>
<feature type="domain" description="STAS" evidence="6">
    <location>
        <begin position="414"/>
        <end position="488"/>
    </location>
</feature>